<dbReference type="PANTHER" id="PTHR38471:SF2">
    <property type="entry name" value="FOUR HELIX BUNDLE PROTEIN"/>
    <property type="match status" value="1"/>
</dbReference>
<name>A0A5C4RNG0_9GAMM</name>
<protein>
    <submittedName>
        <fullName evidence="1">Four helix bundle protein</fullName>
    </submittedName>
</protein>
<dbReference type="InterPro" id="IPR012657">
    <property type="entry name" value="23S_rRNA-intervening_sequence"/>
</dbReference>
<dbReference type="Proteomes" id="UP000305760">
    <property type="component" value="Unassembled WGS sequence"/>
</dbReference>
<dbReference type="PANTHER" id="PTHR38471">
    <property type="entry name" value="FOUR HELIX BUNDLE PROTEIN"/>
    <property type="match status" value="1"/>
</dbReference>
<proteinExistence type="predicted"/>
<gene>
    <name evidence="1" type="ORF">E1B00_14785</name>
</gene>
<dbReference type="NCBIfam" id="TIGR02436">
    <property type="entry name" value="four helix bundle protein"/>
    <property type="match status" value="1"/>
</dbReference>
<organism evidence="1 2">
    <name type="scientific">Arenimonas terrae</name>
    <dbReference type="NCBI Taxonomy" id="2546226"/>
    <lineage>
        <taxon>Bacteria</taxon>
        <taxon>Pseudomonadati</taxon>
        <taxon>Pseudomonadota</taxon>
        <taxon>Gammaproteobacteria</taxon>
        <taxon>Lysobacterales</taxon>
        <taxon>Lysobacteraceae</taxon>
        <taxon>Arenimonas</taxon>
    </lineage>
</organism>
<dbReference type="OrthoDB" id="160990at2"/>
<dbReference type="Pfam" id="PF05635">
    <property type="entry name" value="23S_rRNA_IVP"/>
    <property type="match status" value="1"/>
</dbReference>
<accession>A0A5C4RNG0</accession>
<evidence type="ECO:0000313" key="2">
    <source>
        <dbReference type="Proteomes" id="UP000305760"/>
    </source>
</evidence>
<dbReference type="SUPFAM" id="SSF158446">
    <property type="entry name" value="IVS-encoded protein-like"/>
    <property type="match status" value="1"/>
</dbReference>
<dbReference type="CDD" id="cd16377">
    <property type="entry name" value="23S_rRNA_IVP_like"/>
    <property type="match status" value="1"/>
</dbReference>
<dbReference type="Gene3D" id="1.20.1440.60">
    <property type="entry name" value="23S rRNA-intervening sequence"/>
    <property type="match status" value="1"/>
</dbReference>
<comment type="caution">
    <text evidence="1">The sequence shown here is derived from an EMBL/GenBank/DDBJ whole genome shotgun (WGS) entry which is preliminary data.</text>
</comment>
<keyword evidence="2" id="KW-1185">Reference proteome</keyword>
<sequence>MNYQGAVVWKKAMKLAIATCRCAAGLPAEERFGLRSQMTRAAVSVPSNIAEGWARESRKEKAQFLAIAHGSAAELNTQVLICRHLCWLSHGQSDPLLKLADEVGRMLTVMRRGLRGGRSEEVEGRK</sequence>
<dbReference type="RefSeq" id="WP_139450212.1">
    <property type="nucleotide sequence ID" value="NZ_SMDR01000005.1"/>
</dbReference>
<evidence type="ECO:0000313" key="1">
    <source>
        <dbReference type="EMBL" id="TNJ32662.1"/>
    </source>
</evidence>
<reference evidence="1 2" key="1">
    <citation type="submission" date="2019-03" db="EMBL/GenBank/DDBJ databases">
        <title>Arenimonas daejeonensis sp. nov., isolated from compost.</title>
        <authorList>
            <person name="Jeon C.O."/>
        </authorList>
    </citation>
    <scope>NUCLEOTIDE SEQUENCE [LARGE SCALE GENOMIC DNA]</scope>
    <source>
        <strain evidence="1 2">R29</strain>
    </source>
</reference>
<dbReference type="InterPro" id="IPR036583">
    <property type="entry name" value="23S_rRNA_IVS_sf"/>
</dbReference>
<dbReference type="EMBL" id="SMDR01000005">
    <property type="protein sequence ID" value="TNJ32662.1"/>
    <property type="molecule type" value="Genomic_DNA"/>
</dbReference>
<dbReference type="AlphaFoldDB" id="A0A5C4RNG0"/>